<keyword evidence="5" id="KW-1015">Disulfide bond</keyword>
<dbReference type="Proteomes" id="UP000230790">
    <property type="component" value="Unassembled WGS sequence"/>
</dbReference>
<keyword evidence="4" id="KW-0411">Iron-sulfur</keyword>
<dbReference type="InterPro" id="IPR017941">
    <property type="entry name" value="Rieske_2Fe-2S"/>
</dbReference>
<dbReference type="EMBL" id="PGTN01000015">
    <property type="protein sequence ID" value="PJF48410.1"/>
    <property type="molecule type" value="Genomic_DNA"/>
</dbReference>
<dbReference type="InterPro" id="IPR036922">
    <property type="entry name" value="Rieske_2Fe-2S_sf"/>
</dbReference>
<protein>
    <recommendedName>
        <fullName evidence="7">Rieske domain-containing protein</fullName>
    </recommendedName>
</protein>
<dbReference type="GO" id="GO:0051537">
    <property type="term" value="F:2 iron, 2 sulfur cluster binding"/>
    <property type="evidence" value="ECO:0007669"/>
    <property type="project" value="UniProtKB-KW"/>
</dbReference>
<dbReference type="PRINTS" id="PR00162">
    <property type="entry name" value="RIESKE"/>
</dbReference>
<dbReference type="InterPro" id="IPR014349">
    <property type="entry name" value="Rieske_Fe-S_prot"/>
</dbReference>
<dbReference type="GO" id="GO:0016020">
    <property type="term" value="C:membrane"/>
    <property type="evidence" value="ECO:0007669"/>
    <property type="project" value="InterPro"/>
</dbReference>
<proteinExistence type="predicted"/>
<dbReference type="InterPro" id="IPR005805">
    <property type="entry name" value="Rieske_Fe-S_prot_C"/>
</dbReference>
<sequence>MALFLAQFGGITFFFAMPRFRAGEFGGKITVRADEFPQPNQAPVSNNAGKFWLVHTDAGINALYKICTHLGCIFPWSDAAKIFACPCHGSQFKLDGTYIAGPAPRDLDRFTFEVLDANGNVIAASTDGQPIPMPPGADTVVVNTGQKILGKSHF</sequence>
<evidence type="ECO:0000256" key="3">
    <source>
        <dbReference type="ARBA" id="ARBA00023004"/>
    </source>
</evidence>
<comment type="cofactor">
    <cofactor evidence="6">
        <name>[2Fe-2S] cluster</name>
        <dbReference type="ChEBI" id="CHEBI:190135"/>
    </cofactor>
</comment>
<evidence type="ECO:0000256" key="5">
    <source>
        <dbReference type="ARBA" id="ARBA00023157"/>
    </source>
</evidence>
<dbReference type="GO" id="GO:0016705">
    <property type="term" value="F:oxidoreductase activity, acting on paired donors, with incorporation or reduction of molecular oxygen"/>
    <property type="evidence" value="ECO:0007669"/>
    <property type="project" value="UniProtKB-ARBA"/>
</dbReference>
<organism evidence="8 9">
    <name type="scientific">Candidatus Thermofonsia Clade 3 bacterium</name>
    <dbReference type="NCBI Taxonomy" id="2364212"/>
    <lineage>
        <taxon>Bacteria</taxon>
        <taxon>Bacillati</taxon>
        <taxon>Chloroflexota</taxon>
        <taxon>Candidatus Thermofontia</taxon>
        <taxon>Candidatus Thermofonsia Clade 3</taxon>
    </lineage>
</organism>
<reference evidence="8 9" key="1">
    <citation type="submission" date="2017-11" db="EMBL/GenBank/DDBJ databases">
        <title>Evolution of Phototrophy in the Chloroflexi Phylum Driven by Horizontal Gene Transfer.</title>
        <authorList>
            <person name="Ward L.M."/>
            <person name="Hemp J."/>
            <person name="Shih P.M."/>
            <person name="Mcglynn S.E."/>
            <person name="Fischer W."/>
        </authorList>
    </citation>
    <scope>NUCLEOTIDE SEQUENCE [LARGE SCALE GENOMIC DNA]</scope>
    <source>
        <strain evidence="8">JP3_7</strain>
    </source>
</reference>
<evidence type="ECO:0000256" key="2">
    <source>
        <dbReference type="ARBA" id="ARBA00022723"/>
    </source>
</evidence>
<dbReference type="AlphaFoldDB" id="A0A2M8QF26"/>
<dbReference type="PROSITE" id="PS51296">
    <property type="entry name" value="RIESKE"/>
    <property type="match status" value="1"/>
</dbReference>
<comment type="caution">
    <text evidence="8">The sequence shown here is derived from an EMBL/GenBank/DDBJ whole genome shotgun (WGS) entry which is preliminary data.</text>
</comment>
<evidence type="ECO:0000256" key="6">
    <source>
        <dbReference type="ARBA" id="ARBA00034078"/>
    </source>
</evidence>
<keyword evidence="1" id="KW-0001">2Fe-2S</keyword>
<evidence type="ECO:0000256" key="4">
    <source>
        <dbReference type="ARBA" id="ARBA00023014"/>
    </source>
</evidence>
<evidence type="ECO:0000259" key="7">
    <source>
        <dbReference type="PROSITE" id="PS51296"/>
    </source>
</evidence>
<gene>
    <name evidence="8" type="ORF">CUN48_03565</name>
</gene>
<keyword evidence="3" id="KW-0408">Iron</keyword>
<dbReference type="GO" id="GO:0004497">
    <property type="term" value="F:monooxygenase activity"/>
    <property type="evidence" value="ECO:0007669"/>
    <property type="project" value="UniProtKB-ARBA"/>
</dbReference>
<dbReference type="Gene3D" id="2.102.10.10">
    <property type="entry name" value="Rieske [2Fe-2S] iron-sulphur domain"/>
    <property type="match status" value="1"/>
</dbReference>
<evidence type="ECO:0000313" key="9">
    <source>
        <dbReference type="Proteomes" id="UP000230790"/>
    </source>
</evidence>
<dbReference type="SUPFAM" id="SSF50022">
    <property type="entry name" value="ISP domain"/>
    <property type="match status" value="1"/>
</dbReference>
<dbReference type="GO" id="GO:0046872">
    <property type="term" value="F:metal ion binding"/>
    <property type="evidence" value="ECO:0007669"/>
    <property type="project" value="UniProtKB-KW"/>
</dbReference>
<keyword evidence="2" id="KW-0479">Metal-binding</keyword>
<accession>A0A2M8QF26</accession>
<dbReference type="PANTHER" id="PTHR10134">
    <property type="entry name" value="CYTOCHROME B-C1 COMPLEX SUBUNIT RIESKE, MITOCHONDRIAL"/>
    <property type="match status" value="1"/>
</dbReference>
<evidence type="ECO:0000313" key="8">
    <source>
        <dbReference type="EMBL" id="PJF48410.1"/>
    </source>
</evidence>
<name>A0A2M8QF26_9CHLR</name>
<feature type="domain" description="Rieske" evidence="7">
    <location>
        <begin position="28"/>
        <end position="121"/>
    </location>
</feature>
<dbReference type="Pfam" id="PF00355">
    <property type="entry name" value="Rieske"/>
    <property type="match status" value="1"/>
</dbReference>
<evidence type="ECO:0000256" key="1">
    <source>
        <dbReference type="ARBA" id="ARBA00022714"/>
    </source>
</evidence>